<evidence type="ECO:0000256" key="1">
    <source>
        <dbReference type="ARBA" id="ARBA00004141"/>
    </source>
</evidence>
<keyword evidence="8" id="KW-0675">Receptor</keyword>
<reference evidence="8" key="1">
    <citation type="journal article" date="2014" name="Insect Sci.">
        <title>Putative nicotinic acetylcholine receptor subunits express differentially through the life cycle of codling moth, Cydia pomonella (Lepidoptera: Tortricidae).</title>
        <authorList>
            <person name="Martin J.A."/>
            <person name="Garczynski S.F."/>
        </authorList>
    </citation>
    <scope>NUCLEOTIDE SEQUENCE</scope>
</reference>
<feature type="domain" description="Neurotransmitter-gated ion-channel ligand-binding" evidence="7">
    <location>
        <begin position="38"/>
        <end position="173"/>
    </location>
</feature>
<dbReference type="Gene3D" id="1.20.58.390">
    <property type="entry name" value="Neurotransmitter-gated ion-channel transmembrane domain"/>
    <property type="match status" value="1"/>
</dbReference>
<feature type="chain" id="PRO_5002032406" evidence="6">
    <location>
        <begin position="20"/>
        <end position="398"/>
    </location>
</feature>
<dbReference type="GO" id="GO:0016020">
    <property type="term" value="C:membrane"/>
    <property type="evidence" value="ECO:0007669"/>
    <property type="project" value="UniProtKB-SubCell"/>
</dbReference>
<dbReference type="GO" id="GO:0005230">
    <property type="term" value="F:extracellular ligand-gated monoatomic ion channel activity"/>
    <property type="evidence" value="ECO:0007669"/>
    <property type="project" value="InterPro"/>
</dbReference>
<keyword evidence="2 5" id="KW-0812">Transmembrane</keyword>
<dbReference type="EMBL" id="KP101250">
    <property type="protein sequence ID" value="AJA39826.1"/>
    <property type="molecule type" value="mRNA"/>
</dbReference>
<dbReference type="InterPro" id="IPR006202">
    <property type="entry name" value="Neur_chan_lig-bd"/>
</dbReference>
<dbReference type="InterPro" id="IPR036734">
    <property type="entry name" value="Neur_chan_lig-bd_sf"/>
</dbReference>
<evidence type="ECO:0000256" key="5">
    <source>
        <dbReference type="SAM" id="Phobius"/>
    </source>
</evidence>
<protein>
    <submittedName>
        <fullName evidence="8">Nicotinic acetylcholine receptor subunit beta 2</fullName>
    </submittedName>
</protein>
<sequence>MFSQIVLLIFLCILYPSYSQDCVMLVTKEDAWDKKLHMDKMASYGDRQPPRNQSCVPVKVHFQLKTFAFDEYADRFTAKLWTRMIWRDERLTWSPEEYGGVSKMVVLPADIWTPSLKLLNSVDPDYFNMDIEECLVHNNGEVMCVPEIIYESFCNAKLRDWPFDVQNCTLQFGDGDRLSSSRFRFKGRGLTLGLVEYGNGWNIMLKDLKEDPDSDVQLSFTLIMERQASGLVAVLVGPCSILCILTTTSILMNVNYYIRLGFLCFSLISHFVFLFFIDDFLPKHSGDTPVILFFVRDSIILTITSVLFTFVLSKIVKRKTVPFEWVSLVSNKVFFSFGQYLIFPRWRVDPDSKDTNVKNKEIWTNMANILNSAHLVVDIIVYIILFRSYMPKQPPAQY</sequence>
<gene>
    <name evidence="8" type="primary">nAChRbeta2</name>
</gene>
<feature type="signal peptide" evidence="6">
    <location>
        <begin position="1"/>
        <end position="19"/>
    </location>
</feature>
<feature type="transmembrane region" description="Helical" evidence="5">
    <location>
        <begin position="228"/>
        <end position="245"/>
    </location>
</feature>
<name>A0A0A7RQA5_CYDPO</name>
<dbReference type="CDD" id="cd18989">
    <property type="entry name" value="LGIC_ECD_cation"/>
    <property type="match status" value="1"/>
</dbReference>
<dbReference type="Gene3D" id="2.70.170.10">
    <property type="entry name" value="Neurotransmitter-gated ion-channel ligand-binding domain"/>
    <property type="match status" value="1"/>
</dbReference>
<evidence type="ECO:0000256" key="4">
    <source>
        <dbReference type="ARBA" id="ARBA00023136"/>
    </source>
</evidence>
<evidence type="ECO:0000256" key="3">
    <source>
        <dbReference type="ARBA" id="ARBA00022989"/>
    </source>
</evidence>
<dbReference type="InterPro" id="IPR036719">
    <property type="entry name" value="Neuro-gated_channel_TM_sf"/>
</dbReference>
<dbReference type="SUPFAM" id="SSF90112">
    <property type="entry name" value="Neurotransmitter-gated ion-channel transmembrane pore"/>
    <property type="match status" value="1"/>
</dbReference>
<accession>A0A0A7RQA5</accession>
<keyword evidence="3 5" id="KW-1133">Transmembrane helix</keyword>
<evidence type="ECO:0000256" key="2">
    <source>
        <dbReference type="ARBA" id="ARBA00022692"/>
    </source>
</evidence>
<dbReference type="InterPro" id="IPR038050">
    <property type="entry name" value="Neuro_actylchol_rec"/>
</dbReference>
<feature type="transmembrane region" description="Helical" evidence="5">
    <location>
        <begin position="289"/>
        <end position="311"/>
    </location>
</feature>
<evidence type="ECO:0000313" key="8">
    <source>
        <dbReference type="EMBL" id="AJA39826.1"/>
    </source>
</evidence>
<organism evidence="8">
    <name type="scientific">Cydia pomonella</name>
    <name type="common">Codling moth</name>
    <dbReference type="NCBI Taxonomy" id="82600"/>
    <lineage>
        <taxon>Eukaryota</taxon>
        <taxon>Metazoa</taxon>
        <taxon>Ecdysozoa</taxon>
        <taxon>Arthropoda</taxon>
        <taxon>Hexapoda</taxon>
        <taxon>Insecta</taxon>
        <taxon>Pterygota</taxon>
        <taxon>Neoptera</taxon>
        <taxon>Endopterygota</taxon>
        <taxon>Lepidoptera</taxon>
        <taxon>Glossata</taxon>
        <taxon>Ditrysia</taxon>
        <taxon>Tortricoidea</taxon>
        <taxon>Tortricidae</taxon>
        <taxon>Olethreutinae</taxon>
        <taxon>Grapholitini</taxon>
        <taxon>Cydia</taxon>
    </lineage>
</organism>
<keyword evidence="4 5" id="KW-0472">Membrane</keyword>
<evidence type="ECO:0000259" key="7">
    <source>
        <dbReference type="Pfam" id="PF02931"/>
    </source>
</evidence>
<proteinExistence type="evidence at transcript level"/>
<evidence type="ECO:0000256" key="6">
    <source>
        <dbReference type="SAM" id="SignalP"/>
    </source>
</evidence>
<comment type="subcellular location">
    <subcellularLocation>
        <location evidence="1">Membrane</location>
        <topology evidence="1">Multi-pass membrane protein</topology>
    </subcellularLocation>
</comment>
<dbReference type="SUPFAM" id="SSF63712">
    <property type="entry name" value="Nicotinic receptor ligand binding domain-like"/>
    <property type="match status" value="1"/>
</dbReference>
<dbReference type="Pfam" id="PF02931">
    <property type="entry name" value="Neur_chan_LBD"/>
    <property type="match status" value="1"/>
</dbReference>
<feature type="transmembrane region" description="Helical" evidence="5">
    <location>
        <begin position="257"/>
        <end position="277"/>
    </location>
</feature>
<dbReference type="AlphaFoldDB" id="A0A0A7RQA5"/>
<feature type="transmembrane region" description="Helical" evidence="5">
    <location>
        <begin position="362"/>
        <end position="385"/>
    </location>
</feature>
<dbReference type="GO" id="GO:0004888">
    <property type="term" value="F:transmembrane signaling receptor activity"/>
    <property type="evidence" value="ECO:0007669"/>
    <property type="project" value="InterPro"/>
</dbReference>
<dbReference type="InterPro" id="IPR006201">
    <property type="entry name" value="Neur_channel"/>
</dbReference>
<keyword evidence="6" id="KW-0732">Signal</keyword>
<dbReference type="PRINTS" id="PR00252">
    <property type="entry name" value="NRIONCHANNEL"/>
</dbReference>
<dbReference type="PANTHER" id="PTHR18945">
    <property type="entry name" value="NEUROTRANSMITTER GATED ION CHANNEL"/>
    <property type="match status" value="1"/>
</dbReference>